<dbReference type="STRING" id="126673.AWC01_12280"/>
<feature type="region of interest" description="Disordered" evidence="1">
    <location>
        <begin position="1"/>
        <end position="41"/>
    </location>
</feature>
<name>A0A1X1T718_9MYCO</name>
<reference evidence="2 3" key="1">
    <citation type="submission" date="2016-01" db="EMBL/GenBank/DDBJ databases">
        <title>The new phylogeny of the genus Mycobacterium.</title>
        <authorList>
            <person name="Tarcisio F."/>
            <person name="Conor M."/>
            <person name="Antonella G."/>
            <person name="Elisabetta G."/>
            <person name="Giulia F.S."/>
            <person name="Sara T."/>
            <person name="Anna F."/>
            <person name="Clotilde B."/>
            <person name="Roberto B."/>
            <person name="Veronica D.S."/>
            <person name="Fabio R."/>
            <person name="Monica P."/>
            <person name="Olivier J."/>
            <person name="Enrico T."/>
            <person name="Nicola S."/>
        </authorList>
    </citation>
    <scope>NUCLEOTIDE SEQUENCE [LARGE SCALE GENOMIC DNA]</scope>
    <source>
        <strain evidence="2 3">DSM 44339</strain>
    </source>
</reference>
<evidence type="ECO:0000256" key="1">
    <source>
        <dbReference type="SAM" id="MobiDB-lite"/>
    </source>
</evidence>
<dbReference type="EMBL" id="LQOS01000030">
    <property type="protein sequence ID" value="ORV40308.1"/>
    <property type="molecule type" value="Genomic_DNA"/>
</dbReference>
<organism evidence="2 3">
    <name type="scientific">Mycolicibacterium doricum</name>
    <dbReference type="NCBI Taxonomy" id="126673"/>
    <lineage>
        <taxon>Bacteria</taxon>
        <taxon>Bacillati</taxon>
        <taxon>Actinomycetota</taxon>
        <taxon>Actinomycetes</taxon>
        <taxon>Mycobacteriales</taxon>
        <taxon>Mycobacteriaceae</taxon>
        <taxon>Mycolicibacterium</taxon>
    </lineage>
</organism>
<evidence type="ECO:0000313" key="3">
    <source>
        <dbReference type="Proteomes" id="UP000193564"/>
    </source>
</evidence>
<accession>A0A1X1T718</accession>
<gene>
    <name evidence="2" type="ORF">AWC01_12280</name>
</gene>
<sequence>MDNMSTTRPQLKRGDVESVDYADPDPKPGSHSGPFGRTPRPDERVAIRLAGHPVTYVVRVTTSRGSGPALTELTLTADDGAVVGYDEVRAFSVRRLAVTAAQWIERCGGQIGYVDDTAEVQTQPENHDPRVYRAAQIAERALALGQPVRPTVAAELHVSTKTVDRLLKRARSEGWFDDEPLPKRPPPRPSDTTTT</sequence>
<dbReference type="AlphaFoldDB" id="A0A1X1T718"/>
<protein>
    <submittedName>
        <fullName evidence="2">Uncharacterized protein</fullName>
    </submittedName>
</protein>
<keyword evidence="3" id="KW-1185">Reference proteome</keyword>
<dbReference type="Proteomes" id="UP000193564">
    <property type="component" value="Unassembled WGS sequence"/>
</dbReference>
<evidence type="ECO:0000313" key="2">
    <source>
        <dbReference type="EMBL" id="ORV40308.1"/>
    </source>
</evidence>
<proteinExistence type="predicted"/>
<feature type="region of interest" description="Disordered" evidence="1">
    <location>
        <begin position="174"/>
        <end position="195"/>
    </location>
</feature>
<comment type="caution">
    <text evidence="2">The sequence shown here is derived from an EMBL/GenBank/DDBJ whole genome shotgun (WGS) entry which is preliminary data.</text>
</comment>